<dbReference type="Proteomes" id="UP000299102">
    <property type="component" value="Unassembled WGS sequence"/>
</dbReference>
<reference evidence="1 2" key="1">
    <citation type="journal article" date="2019" name="Commun. Biol.">
        <title>The bagworm genome reveals a unique fibroin gene that provides high tensile strength.</title>
        <authorList>
            <person name="Kono N."/>
            <person name="Nakamura H."/>
            <person name="Ohtoshi R."/>
            <person name="Tomita M."/>
            <person name="Numata K."/>
            <person name="Arakawa K."/>
        </authorList>
    </citation>
    <scope>NUCLEOTIDE SEQUENCE [LARGE SCALE GENOMIC DNA]</scope>
</reference>
<comment type="caution">
    <text evidence="1">The sequence shown here is derived from an EMBL/GenBank/DDBJ whole genome shotgun (WGS) entry which is preliminary data.</text>
</comment>
<proteinExistence type="predicted"/>
<organism evidence="1 2">
    <name type="scientific">Eumeta variegata</name>
    <name type="common">Bagworm moth</name>
    <name type="synonym">Eumeta japonica</name>
    <dbReference type="NCBI Taxonomy" id="151549"/>
    <lineage>
        <taxon>Eukaryota</taxon>
        <taxon>Metazoa</taxon>
        <taxon>Ecdysozoa</taxon>
        <taxon>Arthropoda</taxon>
        <taxon>Hexapoda</taxon>
        <taxon>Insecta</taxon>
        <taxon>Pterygota</taxon>
        <taxon>Neoptera</taxon>
        <taxon>Endopterygota</taxon>
        <taxon>Lepidoptera</taxon>
        <taxon>Glossata</taxon>
        <taxon>Ditrysia</taxon>
        <taxon>Tineoidea</taxon>
        <taxon>Psychidae</taxon>
        <taxon>Oiketicinae</taxon>
        <taxon>Eumeta</taxon>
    </lineage>
</organism>
<evidence type="ECO:0000313" key="2">
    <source>
        <dbReference type="Proteomes" id="UP000299102"/>
    </source>
</evidence>
<dbReference type="AlphaFoldDB" id="A0A4C1U7R3"/>
<gene>
    <name evidence="1" type="ORF">EVAR_7170_1</name>
</gene>
<name>A0A4C1U7R3_EUMVA</name>
<accession>A0A4C1U7R3</accession>
<keyword evidence="2" id="KW-1185">Reference proteome</keyword>
<sequence>MYLFLTPARSRRGARTSKRRALGHYGAALLNGDASGVGLHASPSPQRVTYKFNRRIVQKALVWSVECADKLAVAPPPPMFGRLLFSSIDRRASARGSAGINSFISCIDRSSSRSRYNIPFKVLIPTLLSISIYLTIDSDRDTAFDSEPGLDLSRLRFWYFNAPAPKARWCMILRTDYERGEVINESSQ</sequence>
<protein>
    <submittedName>
        <fullName evidence="1">Uncharacterized protein</fullName>
    </submittedName>
</protein>
<evidence type="ECO:0000313" key="1">
    <source>
        <dbReference type="EMBL" id="GBP21954.1"/>
    </source>
</evidence>
<dbReference type="EMBL" id="BGZK01000134">
    <property type="protein sequence ID" value="GBP21954.1"/>
    <property type="molecule type" value="Genomic_DNA"/>
</dbReference>